<keyword evidence="2 4" id="KW-0863">Zinc-finger</keyword>
<dbReference type="EMBL" id="QCYY01002114">
    <property type="protein sequence ID" value="ROT72751.1"/>
    <property type="molecule type" value="Genomic_DNA"/>
</dbReference>
<dbReference type="Pfam" id="PF00240">
    <property type="entry name" value="ubiquitin"/>
    <property type="match status" value="1"/>
</dbReference>
<dbReference type="PROSITE" id="PS50053">
    <property type="entry name" value="UBIQUITIN_2"/>
    <property type="match status" value="1"/>
</dbReference>
<dbReference type="Gene3D" id="3.30.40.10">
    <property type="entry name" value="Zinc/RING finger domain, C3HC4 (zinc finger)"/>
    <property type="match status" value="1"/>
</dbReference>
<dbReference type="InterPro" id="IPR029071">
    <property type="entry name" value="Ubiquitin-like_domsf"/>
</dbReference>
<evidence type="ECO:0000259" key="6">
    <source>
        <dbReference type="PROSITE" id="PS50089"/>
    </source>
</evidence>
<evidence type="ECO:0000256" key="1">
    <source>
        <dbReference type="ARBA" id="ARBA00022723"/>
    </source>
</evidence>
<evidence type="ECO:0000313" key="7">
    <source>
        <dbReference type="EMBL" id="ROT72751.1"/>
    </source>
</evidence>
<dbReference type="InterPro" id="IPR052667">
    <property type="entry name" value="E3_ubiquitin-ligase_RING"/>
</dbReference>
<dbReference type="SUPFAM" id="SSF57850">
    <property type="entry name" value="RING/U-box"/>
    <property type="match status" value="1"/>
</dbReference>
<name>A0A423T8H4_PENVA</name>
<evidence type="ECO:0000256" key="2">
    <source>
        <dbReference type="ARBA" id="ARBA00022771"/>
    </source>
</evidence>
<evidence type="ECO:0000259" key="5">
    <source>
        <dbReference type="PROSITE" id="PS50053"/>
    </source>
</evidence>
<dbReference type="InterPro" id="IPR017907">
    <property type="entry name" value="Znf_RING_CS"/>
</dbReference>
<reference evidence="7 8" key="1">
    <citation type="submission" date="2018-04" db="EMBL/GenBank/DDBJ databases">
        <authorList>
            <person name="Zhang X."/>
            <person name="Yuan J."/>
            <person name="Li F."/>
            <person name="Xiang J."/>
        </authorList>
    </citation>
    <scope>NUCLEOTIDE SEQUENCE [LARGE SCALE GENOMIC DNA]</scope>
    <source>
        <tissue evidence="7">Muscle</tissue>
    </source>
</reference>
<feature type="domain" description="RING-type" evidence="6">
    <location>
        <begin position="78"/>
        <end position="122"/>
    </location>
</feature>
<evidence type="ECO:0000256" key="4">
    <source>
        <dbReference type="PROSITE-ProRule" id="PRU00175"/>
    </source>
</evidence>
<gene>
    <name evidence="7" type="ORF">C7M84_008866</name>
</gene>
<keyword evidence="1" id="KW-0479">Metal-binding</keyword>
<dbReference type="SUPFAM" id="SSF54236">
    <property type="entry name" value="Ubiquitin-like"/>
    <property type="match status" value="1"/>
</dbReference>
<dbReference type="PANTHER" id="PTHR47156">
    <property type="entry name" value="PROTEIN CBG20824"/>
    <property type="match status" value="1"/>
</dbReference>
<proteinExistence type="predicted"/>
<dbReference type="OrthoDB" id="6368583at2759"/>
<evidence type="ECO:0000313" key="8">
    <source>
        <dbReference type="Proteomes" id="UP000283509"/>
    </source>
</evidence>
<dbReference type="InterPro" id="IPR001841">
    <property type="entry name" value="Znf_RING"/>
</dbReference>
<dbReference type="SMART" id="SM00213">
    <property type="entry name" value="UBQ"/>
    <property type="match status" value="1"/>
</dbReference>
<reference evidence="7 8" key="2">
    <citation type="submission" date="2019-01" db="EMBL/GenBank/DDBJ databases">
        <title>The decoding of complex shrimp genome reveals the adaptation for benthos swimmer, frequently molting mechanism and breeding impact on genome.</title>
        <authorList>
            <person name="Sun Y."/>
            <person name="Gao Y."/>
            <person name="Yu Y."/>
        </authorList>
    </citation>
    <scope>NUCLEOTIDE SEQUENCE [LARGE SCALE GENOMIC DNA]</scope>
    <source>
        <tissue evidence="7">Muscle</tissue>
    </source>
</reference>
<dbReference type="STRING" id="6689.A0A423T8H4"/>
<evidence type="ECO:0000256" key="3">
    <source>
        <dbReference type="ARBA" id="ARBA00022833"/>
    </source>
</evidence>
<keyword evidence="3" id="KW-0862">Zinc</keyword>
<dbReference type="PANTHER" id="PTHR47156:SF10">
    <property type="entry name" value="E3 UBIQUITIN-PROTEIN LIGASE TRIM-21-RELATED"/>
    <property type="match status" value="1"/>
</dbReference>
<sequence length="243" mass="27432">MTWPTPHDTPERRAVVAVDFYHFRSRFPAITTLIGSGASKVSEARKYILVQNKRQEQHITAASPRPTLAFRLSMPRVCPVCREDYAEGLTAPVSLSCGHSFCRRCLQTLLGLTQVLKCPVCRVLHAGASLDELPDNLALMEELAPPAEEEAVEGFMKLIIMNLEDLKFTLHVKPTDNFSRVKEYLCTHYGITPDLTRLIYRGRRLQDDKTPRDYKITCGTVIQMATCYESGVSWRVQGRVCGE</sequence>
<dbReference type="InterPro" id="IPR000626">
    <property type="entry name" value="Ubiquitin-like_dom"/>
</dbReference>
<dbReference type="Pfam" id="PF13445">
    <property type="entry name" value="zf-RING_UBOX"/>
    <property type="match status" value="1"/>
</dbReference>
<dbReference type="SMART" id="SM00184">
    <property type="entry name" value="RING"/>
    <property type="match status" value="1"/>
</dbReference>
<dbReference type="PROSITE" id="PS50089">
    <property type="entry name" value="ZF_RING_2"/>
    <property type="match status" value="1"/>
</dbReference>
<accession>A0A423T8H4</accession>
<dbReference type="PROSITE" id="PS00518">
    <property type="entry name" value="ZF_RING_1"/>
    <property type="match status" value="1"/>
</dbReference>
<keyword evidence="8" id="KW-1185">Reference proteome</keyword>
<protein>
    <submittedName>
        <fullName evidence="7">Uncharacterized protein</fullName>
    </submittedName>
</protein>
<comment type="caution">
    <text evidence="7">The sequence shown here is derived from an EMBL/GenBank/DDBJ whole genome shotgun (WGS) entry which is preliminary data.</text>
</comment>
<dbReference type="InterPro" id="IPR027370">
    <property type="entry name" value="Znf-RING_euk"/>
</dbReference>
<dbReference type="InterPro" id="IPR013083">
    <property type="entry name" value="Znf_RING/FYVE/PHD"/>
</dbReference>
<dbReference type="GO" id="GO:0008270">
    <property type="term" value="F:zinc ion binding"/>
    <property type="evidence" value="ECO:0007669"/>
    <property type="project" value="UniProtKB-KW"/>
</dbReference>
<organism evidence="7 8">
    <name type="scientific">Penaeus vannamei</name>
    <name type="common">Whiteleg shrimp</name>
    <name type="synonym">Litopenaeus vannamei</name>
    <dbReference type="NCBI Taxonomy" id="6689"/>
    <lineage>
        <taxon>Eukaryota</taxon>
        <taxon>Metazoa</taxon>
        <taxon>Ecdysozoa</taxon>
        <taxon>Arthropoda</taxon>
        <taxon>Crustacea</taxon>
        <taxon>Multicrustacea</taxon>
        <taxon>Malacostraca</taxon>
        <taxon>Eumalacostraca</taxon>
        <taxon>Eucarida</taxon>
        <taxon>Decapoda</taxon>
        <taxon>Dendrobranchiata</taxon>
        <taxon>Penaeoidea</taxon>
        <taxon>Penaeidae</taxon>
        <taxon>Penaeus</taxon>
    </lineage>
</organism>
<dbReference type="Proteomes" id="UP000283509">
    <property type="component" value="Unassembled WGS sequence"/>
</dbReference>
<feature type="domain" description="Ubiquitin-like" evidence="5">
    <location>
        <begin position="156"/>
        <end position="231"/>
    </location>
</feature>
<dbReference type="AlphaFoldDB" id="A0A423T8H4"/>
<dbReference type="Gene3D" id="3.10.20.90">
    <property type="entry name" value="Phosphatidylinositol 3-kinase Catalytic Subunit, Chain A, domain 1"/>
    <property type="match status" value="1"/>
</dbReference>